<protein>
    <submittedName>
        <fullName evidence="1">Uncharacterized protein</fullName>
    </submittedName>
</protein>
<evidence type="ECO:0000313" key="2">
    <source>
        <dbReference type="Proteomes" id="UP001501470"/>
    </source>
</evidence>
<dbReference type="Proteomes" id="UP001501470">
    <property type="component" value="Unassembled WGS sequence"/>
</dbReference>
<reference evidence="2" key="1">
    <citation type="journal article" date="2019" name="Int. J. Syst. Evol. Microbiol.">
        <title>The Global Catalogue of Microorganisms (GCM) 10K type strain sequencing project: providing services to taxonomists for standard genome sequencing and annotation.</title>
        <authorList>
            <consortium name="The Broad Institute Genomics Platform"/>
            <consortium name="The Broad Institute Genome Sequencing Center for Infectious Disease"/>
            <person name="Wu L."/>
            <person name="Ma J."/>
        </authorList>
    </citation>
    <scope>NUCLEOTIDE SEQUENCE [LARGE SCALE GENOMIC DNA]</scope>
    <source>
        <strain evidence="2">JCM 15933</strain>
    </source>
</reference>
<keyword evidence="2" id="KW-1185">Reference proteome</keyword>
<proteinExistence type="predicted"/>
<sequence>MELTKAPAATRKPVLAIGQQMQEQAGRVVVTLQRVTAAAWTVTVYQGTLRIEDQCASFSDEVAAALTASAYLQLARAEQIAAETANPAAPLAQGEIREHIAGDVTIRIFQTAQAGILVQGRRNGQHAPDLCSRHDFDSDALRRYAELVAAHPAA</sequence>
<accession>A0ABP4MUU6</accession>
<dbReference type="RefSeq" id="WP_344509312.1">
    <property type="nucleotide sequence ID" value="NZ_BAAAQD010000021.1"/>
</dbReference>
<evidence type="ECO:0000313" key="1">
    <source>
        <dbReference type="EMBL" id="GAA1550609.1"/>
    </source>
</evidence>
<gene>
    <name evidence="1" type="ORF">GCM10009827_084100</name>
</gene>
<dbReference type="EMBL" id="BAAAQD010000021">
    <property type="protein sequence ID" value="GAA1550609.1"/>
    <property type="molecule type" value="Genomic_DNA"/>
</dbReference>
<comment type="caution">
    <text evidence="1">The sequence shown here is derived from an EMBL/GenBank/DDBJ whole genome shotgun (WGS) entry which is preliminary data.</text>
</comment>
<name>A0ABP4MUU6_9ACTN</name>
<organism evidence="1 2">
    <name type="scientific">Dactylosporangium maewongense</name>
    <dbReference type="NCBI Taxonomy" id="634393"/>
    <lineage>
        <taxon>Bacteria</taxon>
        <taxon>Bacillati</taxon>
        <taxon>Actinomycetota</taxon>
        <taxon>Actinomycetes</taxon>
        <taxon>Micromonosporales</taxon>
        <taxon>Micromonosporaceae</taxon>
        <taxon>Dactylosporangium</taxon>
    </lineage>
</organism>